<keyword evidence="10" id="KW-0963">Cytoplasm</keyword>
<evidence type="ECO:0000256" key="6">
    <source>
        <dbReference type="ARBA" id="ARBA00023134"/>
    </source>
</evidence>
<evidence type="ECO:0000313" key="13">
    <source>
        <dbReference type="Proteomes" id="UP000075636"/>
    </source>
</evidence>
<dbReference type="PANTHER" id="PTHR11564:SF5">
    <property type="entry name" value="SIGNAL RECOGNITION PARTICLE SUBUNIT SRP54"/>
    <property type="match status" value="1"/>
</dbReference>
<dbReference type="Pfam" id="PF00448">
    <property type="entry name" value="SRP54"/>
    <property type="match status" value="1"/>
</dbReference>
<comment type="caution">
    <text evidence="12">The sequence shown here is derived from an EMBL/GenBank/DDBJ whole genome shotgun (WGS) entry which is preliminary data.</text>
</comment>
<dbReference type="OrthoDB" id="9804720at2"/>
<evidence type="ECO:0000256" key="3">
    <source>
        <dbReference type="ARBA" id="ARBA00022741"/>
    </source>
</evidence>
<dbReference type="SMART" id="SM00382">
    <property type="entry name" value="AAA"/>
    <property type="match status" value="1"/>
</dbReference>
<evidence type="ECO:0000256" key="1">
    <source>
        <dbReference type="ARBA" id="ARBA00004515"/>
    </source>
</evidence>
<organism evidence="12 13">
    <name type="scientific">Gluconobacter albidus</name>
    <dbReference type="NCBI Taxonomy" id="318683"/>
    <lineage>
        <taxon>Bacteria</taxon>
        <taxon>Pseudomonadati</taxon>
        <taxon>Pseudomonadota</taxon>
        <taxon>Alphaproteobacteria</taxon>
        <taxon>Acetobacterales</taxon>
        <taxon>Acetobacteraceae</taxon>
        <taxon>Gluconobacter</taxon>
    </lineage>
</organism>
<dbReference type="InterPro" id="IPR004125">
    <property type="entry name" value="Signal_recog_particle_SRP54_M"/>
</dbReference>
<comment type="subcellular location">
    <subcellularLocation>
        <location evidence="1">Cell inner membrane</location>
        <topology evidence="1">Peripheral membrane protein</topology>
        <orientation evidence="1">Cytoplasmic side</orientation>
    </subcellularLocation>
    <subcellularLocation>
        <location evidence="10">Cytoplasm</location>
    </subcellularLocation>
    <text evidence="10">The SRP-RNC complex is targeted to the cytoplasmic membrane.</text>
</comment>
<dbReference type="Gene3D" id="1.20.120.140">
    <property type="entry name" value="Signal recognition particle SRP54, nucleotide-binding domain"/>
    <property type="match status" value="1"/>
</dbReference>
<dbReference type="InterPro" id="IPR003593">
    <property type="entry name" value="AAA+_ATPase"/>
</dbReference>
<name>A0A149TG55_9PROT</name>
<gene>
    <name evidence="10" type="primary">ffh</name>
    <name evidence="12" type="ORF">AD945_14075</name>
</gene>
<dbReference type="InterPro" id="IPR004780">
    <property type="entry name" value="SRP"/>
</dbReference>
<dbReference type="Proteomes" id="UP000075636">
    <property type="component" value="Unassembled WGS sequence"/>
</dbReference>
<keyword evidence="5 10" id="KW-0694">RNA-binding</keyword>
<dbReference type="Pfam" id="PF02978">
    <property type="entry name" value="SRP_SPB"/>
    <property type="match status" value="1"/>
</dbReference>
<dbReference type="PATRIC" id="fig|318683.6.peg.2754"/>
<dbReference type="GO" id="GO:0006614">
    <property type="term" value="P:SRP-dependent cotranslational protein targeting to membrane"/>
    <property type="evidence" value="ECO:0007669"/>
    <property type="project" value="InterPro"/>
</dbReference>
<feature type="binding site" evidence="10">
    <location>
        <begin position="196"/>
        <end position="200"/>
    </location>
    <ligand>
        <name>GTP</name>
        <dbReference type="ChEBI" id="CHEBI:37565"/>
    </ligand>
</feature>
<dbReference type="SUPFAM" id="SSF47446">
    <property type="entry name" value="Signal peptide-binding domain"/>
    <property type="match status" value="1"/>
</dbReference>
<dbReference type="HAMAP" id="MF_00306">
    <property type="entry name" value="SRP54"/>
    <property type="match status" value="1"/>
</dbReference>
<dbReference type="EC" id="3.6.5.4" evidence="10"/>
<keyword evidence="3 10" id="KW-0547">Nucleotide-binding</keyword>
<comment type="catalytic activity">
    <reaction evidence="9 10">
        <text>GTP + H2O = GDP + phosphate + H(+)</text>
        <dbReference type="Rhea" id="RHEA:19669"/>
        <dbReference type="ChEBI" id="CHEBI:15377"/>
        <dbReference type="ChEBI" id="CHEBI:15378"/>
        <dbReference type="ChEBI" id="CHEBI:37565"/>
        <dbReference type="ChEBI" id="CHEBI:43474"/>
        <dbReference type="ChEBI" id="CHEBI:58189"/>
        <dbReference type="EC" id="3.6.5.4"/>
    </reaction>
</comment>
<dbReference type="InterPro" id="IPR042101">
    <property type="entry name" value="SRP54_N_sf"/>
</dbReference>
<comment type="function">
    <text evidence="10">Involved in targeting and insertion of nascent membrane proteins into the cytoplasmic membrane. Binds to the hydrophobic signal sequence of the ribosome-nascent chain (RNC) as it emerges from the ribosomes. The SRP-RNC complex is then targeted to the cytoplasmic membrane where it interacts with the SRP receptor FtsY. Interaction with FtsY leads to the transfer of the RNC complex to the Sec translocase for insertion into the membrane, the hydrolysis of GTP by both Ffh and FtsY, and the dissociation of the SRP-FtsY complex into the individual components.</text>
</comment>
<dbReference type="InterPro" id="IPR013822">
    <property type="entry name" value="Signal_recog_particl_SRP54_hlx"/>
</dbReference>
<accession>A0A149TG55</accession>
<keyword evidence="8 10" id="KW-0687">Ribonucleoprotein</keyword>
<evidence type="ECO:0000256" key="10">
    <source>
        <dbReference type="HAMAP-Rule" id="MF_00306"/>
    </source>
</evidence>
<evidence type="ECO:0000313" key="12">
    <source>
        <dbReference type="EMBL" id="KXV46703.1"/>
    </source>
</evidence>
<evidence type="ECO:0000256" key="4">
    <source>
        <dbReference type="ARBA" id="ARBA00022801"/>
    </source>
</evidence>
<dbReference type="Gene3D" id="3.40.50.300">
    <property type="entry name" value="P-loop containing nucleotide triphosphate hydrolases"/>
    <property type="match status" value="1"/>
</dbReference>
<dbReference type="SMART" id="SM00962">
    <property type="entry name" value="SRP54"/>
    <property type="match status" value="1"/>
</dbReference>
<dbReference type="GO" id="GO:0048500">
    <property type="term" value="C:signal recognition particle"/>
    <property type="evidence" value="ECO:0007669"/>
    <property type="project" value="UniProtKB-UniRule"/>
</dbReference>
<dbReference type="GO" id="GO:0005525">
    <property type="term" value="F:GTP binding"/>
    <property type="evidence" value="ECO:0007669"/>
    <property type="project" value="UniProtKB-UniRule"/>
</dbReference>
<dbReference type="RefSeq" id="WP_062109741.1">
    <property type="nucleotide sequence ID" value="NZ_LHZR01000112.1"/>
</dbReference>
<dbReference type="AlphaFoldDB" id="A0A149TG55"/>
<dbReference type="SMART" id="SM00963">
    <property type="entry name" value="SRP54_N"/>
    <property type="match status" value="1"/>
</dbReference>
<evidence type="ECO:0000256" key="8">
    <source>
        <dbReference type="ARBA" id="ARBA00023274"/>
    </source>
</evidence>
<dbReference type="InterPro" id="IPR022941">
    <property type="entry name" value="SRP54"/>
</dbReference>
<dbReference type="GO" id="GO:0005886">
    <property type="term" value="C:plasma membrane"/>
    <property type="evidence" value="ECO:0007669"/>
    <property type="project" value="UniProtKB-SubCell"/>
</dbReference>
<feature type="binding site" evidence="10">
    <location>
        <begin position="254"/>
        <end position="257"/>
    </location>
    <ligand>
        <name>GTP</name>
        <dbReference type="ChEBI" id="CHEBI:37565"/>
    </ligand>
</feature>
<comment type="subunit">
    <text evidence="10">Part of the signal recognition particle protein translocation system, which is composed of SRP and FtsY. SRP is a ribonucleoprotein composed of Ffh and a 4.5S RNA molecule.</text>
</comment>
<dbReference type="STRING" id="318683.A0U94_07995"/>
<dbReference type="Gene3D" id="1.10.260.30">
    <property type="entry name" value="Signal recognition particle, SRP54 subunit, M-domain"/>
    <property type="match status" value="1"/>
</dbReference>
<proteinExistence type="inferred from homology"/>
<dbReference type="Pfam" id="PF02881">
    <property type="entry name" value="SRP54_N"/>
    <property type="match status" value="1"/>
</dbReference>
<evidence type="ECO:0000256" key="9">
    <source>
        <dbReference type="ARBA" id="ARBA00048027"/>
    </source>
</evidence>
<comment type="domain">
    <text evidence="10">Composed of three domains: the N-terminal N domain, which is responsible for interactions with the ribosome, the central G domain, which binds GTP, and the C-terminal M domain, which binds the RNA and the signal sequence of the RNC.</text>
</comment>
<feature type="domain" description="SRP54-type proteins GTP-binding" evidence="11">
    <location>
        <begin position="275"/>
        <end position="288"/>
    </location>
</feature>
<evidence type="ECO:0000256" key="5">
    <source>
        <dbReference type="ARBA" id="ARBA00022884"/>
    </source>
</evidence>
<comment type="similarity">
    <text evidence="2 10">Belongs to the GTP-binding SRP family. SRP54 subfamily.</text>
</comment>
<keyword evidence="6 10" id="KW-0342">GTP-binding</keyword>
<evidence type="ECO:0000259" key="11">
    <source>
        <dbReference type="PROSITE" id="PS00300"/>
    </source>
</evidence>
<dbReference type="InterPro" id="IPR000897">
    <property type="entry name" value="SRP54_GTPase_dom"/>
</dbReference>
<dbReference type="InterPro" id="IPR027417">
    <property type="entry name" value="P-loop_NTPase"/>
</dbReference>
<dbReference type="PROSITE" id="PS00300">
    <property type="entry name" value="SRP54"/>
    <property type="match status" value="1"/>
</dbReference>
<dbReference type="GO" id="GO:0008312">
    <property type="term" value="F:7S RNA binding"/>
    <property type="evidence" value="ECO:0007669"/>
    <property type="project" value="InterPro"/>
</dbReference>
<dbReference type="GO" id="GO:0003924">
    <property type="term" value="F:GTPase activity"/>
    <property type="evidence" value="ECO:0007669"/>
    <property type="project" value="UniProtKB-UniRule"/>
</dbReference>
<dbReference type="EMBL" id="LHZR01000112">
    <property type="protein sequence ID" value="KXV46703.1"/>
    <property type="molecule type" value="Genomic_DNA"/>
</dbReference>
<dbReference type="InterPro" id="IPR036891">
    <property type="entry name" value="Signal_recog_part_SRP54_M_sf"/>
</dbReference>
<keyword evidence="4 10" id="KW-0378">Hydrolase</keyword>
<evidence type="ECO:0000256" key="7">
    <source>
        <dbReference type="ARBA" id="ARBA00023135"/>
    </source>
</evidence>
<feature type="binding site" evidence="10">
    <location>
        <begin position="108"/>
        <end position="115"/>
    </location>
    <ligand>
        <name>GTP</name>
        <dbReference type="ChEBI" id="CHEBI:37565"/>
    </ligand>
</feature>
<protein>
    <recommendedName>
        <fullName evidence="10">Signal recognition particle protein</fullName>
        <ecNumber evidence="10">3.6.5.4</ecNumber>
    </recommendedName>
    <alternativeName>
        <fullName evidence="10">Fifty-four homolog</fullName>
    </alternativeName>
</protein>
<dbReference type="PANTHER" id="PTHR11564">
    <property type="entry name" value="SIGNAL RECOGNITION PARTICLE 54K PROTEIN SRP54"/>
    <property type="match status" value="1"/>
</dbReference>
<keyword evidence="7 10" id="KW-0733">Signal recognition particle</keyword>
<dbReference type="SUPFAM" id="SSF52540">
    <property type="entry name" value="P-loop containing nucleoside triphosphate hydrolases"/>
    <property type="match status" value="1"/>
</dbReference>
<dbReference type="NCBIfam" id="TIGR00959">
    <property type="entry name" value="ffh"/>
    <property type="match status" value="1"/>
</dbReference>
<sequence length="475" mass="50178">MFDQLSGKMSGVLEGLSKNGKLSEADVTEAMREVRLAMLEADVALPVVRDFVNKVRERSVGQEVLESVSPGQAVAKIVNDALIDALGGAGAVPLNLSANPPVPVLMVGLQGSGKTTTSGKIALRLSGRENKKVLLASLDVQRPAAQLQLQQLAERVNAKTGRVQALPIIAGQSPVQIAKRALETGRLEGYDVVILDTAGRLSIDEALMDEVRDIRALTKPAETLLVVDAMTGQDAVNTAKAFNEAVGITGVVMSRMDGDARGGAALSMKAITGAPIKLTGSGENLEALEEFHPERVAGRILGLGDVAGLVERAAETLDHEEGERVAKKMLAGKFDLDDYVSQIDQINRMGSISGILGMMPGMGKIKDMLGDKELDTSIFKRHKAIISSMTKQERKTPDIIKASRKKRIAAGSGTTVPEINRLLKQFNDMSTMMKRISKMGLGGLMRGMGGAGGLADLMKGMGGPGGKPGGRPPFV</sequence>
<evidence type="ECO:0000256" key="2">
    <source>
        <dbReference type="ARBA" id="ARBA00005450"/>
    </source>
</evidence>
<reference evidence="12 13" key="1">
    <citation type="submission" date="2015-06" db="EMBL/GenBank/DDBJ databases">
        <title>Improved classification and identification of acetic acid bacteria using matrix-assisted laser desorption/ionization time-of-flight mass spectrometry; Gluconobacter nephelii and Gluconobacter uchimurae are later heterotypic synonyms of Gluconobacter japonicus and Gluconobacter oxydans, respectively.</title>
        <authorList>
            <person name="Li L."/>
            <person name="Cleenwerck I."/>
            <person name="De Vuyst L."/>
            <person name="Vandamme P."/>
        </authorList>
    </citation>
    <scope>NUCLEOTIDE SEQUENCE [LARGE SCALE GENOMIC DNA]</scope>
    <source>
        <strain evidence="12 13">LMG 1768</strain>
    </source>
</reference>